<evidence type="ECO:0000256" key="1">
    <source>
        <dbReference type="ARBA" id="ARBA00022603"/>
    </source>
</evidence>
<feature type="domain" description="Methyltransferase type 11" evidence="4">
    <location>
        <begin position="41"/>
        <end position="138"/>
    </location>
</feature>
<dbReference type="PANTHER" id="PTHR43464">
    <property type="entry name" value="METHYLTRANSFERASE"/>
    <property type="match status" value="1"/>
</dbReference>
<dbReference type="Pfam" id="PF08241">
    <property type="entry name" value="Methyltransf_11"/>
    <property type="match status" value="1"/>
</dbReference>
<organism evidence="5 6">
    <name type="scientific">Paenibacillus darwinianus</name>
    <dbReference type="NCBI Taxonomy" id="1380763"/>
    <lineage>
        <taxon>Bacteria</taxon>
        <taxon>Bacillati</taxon>
        <taxon>Bacillota</taxon>
        <taxon>Bacilli</taxon>
        <taxon>Bacillales</taxon>
        <taxon>Paenibacillaceae</taxon>
        <taxon>Paenibacillus</taxon>
    </lineage>
</organism>
<keyword evidence="3" id="KW-0949">S-adenosyl-L-methionine</keyword>
<evidence type="ECO:0000256" key="3">
    <source>
        <dbReference type="ARBA" id="ARBA00022691"/>
    </source>
</evidence>
<keyword evidence="2" id="KW-0808">Transferase</keyword>
<dbReference type="InterPro" id="IPR013216">
    <property type="entry name" value="Methyltransf_11"/>
</dbReference>
<dbReference type="Gene3D" id="3.40.50.150">
    <property type="entry name" value="Vaccinia Virus protein VP39"/>
    <property type="match status" value="1"/>
</dbReference>
<reference evidence="5 6" key="1">
    <citation type="submission" date="2014-02" db="EMBL/GenBank/DDBJ databases">
        <title>Genome sequence of Paenibacillus darwinianus reveals adaptive mechanisms for survival in Antarctic soils.</title>
        <authorList>
            <person name="Dsouza M."/>
            <person name="Taylor M.W."/>
            <person name="Turner S.J."/>
            <person name="Aislabie J."/>
        </authorList>
    </citation>
    <scope>NUCLEOTIDE SEQUENCE [LARGE SCALE GENOMIC DNA]</scope>
    <source>
        <strain evidence="5 6">CE1</strain>
    </source>
</reference>
<dbReference type="OrthoDB" id="9784101at2"/>
<protein>
    <submittedName>
        <fullName evidence="5">Methyltransferase type 11</fullName>
    </submittedName>
</protein>
<evidence type="ECO:0000313" key="5">
    <source>
        <dbReference type="EMBL" id="EXX86449.1"/>
    </source>
</evidence>
<dbReference type="CDD" id="cd02440">
    <property type="entry name" value="AdoMet_MTases"/>
    <property type="match status" value="1"/>
</dbReference>
<sequence>MHERRFNPEHLEKLDNPQRRALFDPQPLLSELDVKGAKSVLDIGAGSGYFTIPAAKMTEGTVYALDVEPKMLQIIKVKAEEEKLTNITYLQGAMENVPLAGGTAERVIASLVLHEAETLDQGVAEIKRVMTAGGLCFILEWEKKESEQGPPLHHRISSEDVKKALEQHGLRIRRMHFPTDSHYSILCEK</sequence>
<comment type="caution">
    <text evidence="5">The sequence shown here is derived from an EMBL/GenBank/DDBJ whole genome shotgun (WGS) entry which is preliminary data.</text>
</comment>
<proteinExistence type="predicted"/>
<dbReference type="Proteomes" id="UP000053750">
    <property type="component" value="Unassembled WGS sequence"/>
</dbReference>
<dbReference type="SUPFAM" id="SSF53335">
    <property type="entry name" value="S-adenosyl-L-methionine-dependent methyltransferases"/>
    <property type="match status" value="1"/>
</dbReference>
<dbReference type="InterPro" id="IPR029063">
    <property type="entry name" value="SAM-dependent_MTases_sf"/>
</dbReference>
<evidence type="ECO:0000259" key="4">
    <source>
        <dbReference type="Pfam" id="PF08241"/>
    </source>
</evidence>
<gene>
    <name evidence="5" type="ORF">BG53_06155</name>
</gene>
<dbReference type="RefSeq" id="WP_036584539.1">
    <property type="nucleotide sequence ID" value="NZ_KK082275.1"/>
</dbReference>
<evidence type="ECO:0000256" key="2">
    <source>
        <dbReference type="ARBA" id="ARBA00022679"/>
    </source>
</evidence>
<dbReference type="GO" id="GO:0008757">
    <property type="term" value="F:S-adenosylmethionine-dependent methyltransferase activity"/>
    <property type="evidence" value="ECO:0007669"/>
    <property type="project" value="InterPro"/>
</dbReference>
<keyword evidence="6" id="KW-1185">Reference proteome</keyword>
<name>A0A9W5W6R1_9BACL</name>
<accession>A0A9W5W6R1</accession>
<keyword evidence="1 5" id="KW-0489">Methyltransferase</keyword>
<dbReference type="EMBL" id="JFHU01000190">
    <property type="protein sequence ID" value="EXX86449.1"/>
    <property type="molecule type" value="Genomic_DNA"/>
</dbReference>
<dbReference type="PANTHER" id="PTHR43464:SF19">
    <property type="entry name" value="UBIQUINONE BIOSYNTHESIS O-METHYLTRANSFERASE, MITOCHONDRIAL"/>
    <property type="match status" value="1"/>
</dbReference>
<dbReference type="GO" id="GO:0032259">
    <property type="term" value="P:methylation"/>
    <property type="evidence" value="ECO:0007669"/>
    <property type="project" value="UniProtKB-KW"/>
</dbReference>
<evidence type="ECO:0000313" key="6">
    <source>
        <dbReference type="Proteomes" id="UP000053750"/>
    </source>
</evidence>
<dbReference type="AlphaFoldDB" id="A0A9W5W6R1"/>